<proteinExistence type="predicted"/>
<sequence length="197" mass="21655">MFCGSTVDTIDDSLPERGIVRNANDLLVHTTHVWVRFDVLTGSARPGLPSTRHSIQPLPHRLTGSGRRRIGFEMKPTNALFLFTIVAFAVIAVSANTPSEKKTEELLDSANNITTAKNDSSTEPSPFSQVVDFTRALFQNVRDVVVKAFDTVKQALKKEEAEDEKKQPEEAKHPKLADDDRADGGEKKATGTPAKSR</sequence>
<protein>
    <submittedName>
        <fullName evidence="3">Uncharacterized protein</fullName>
    </submittedName>
</protein>
<evidence type="ECO:0000256" key="1">
    <source>
        <dbReference type="SAM" id="MobiDB-lite"/>
    </source>
</evidence>
<accession>A0AA36DFF2</accession>
<comment type="caution">
    <text evidence="3">The sequence shown here is derived from an EMBL/GenBank/DDBJ whole genome shotgun (WGS) entry which is preliminary data.</text>
</comment>
<dbReference type="EMBL" id="CATQJA010002709">
    <property type="protein sequence ID" value="CAJ0586704.1"/>
    <property type="molecule type" value="Genomic_DNA"/>
</dbReference>
<feature type="transmembrane region" description="Helical" evidence="2">
    <location>
        <begin position="77"/>
        <end position="95"/>
    </location>
</feature>
<evidence type="ECO:0000256" key="2">
    <source>
        <dbReference type="SAM" id="Phobius"/>
    </source>
</evidence>
<dbReference type="Proteomes" id="UP001177023">
    <property type="component" value="Unassembled WGS sequence"/>
</dbReference>
<feature type="compositionally biased region" description="Basic and acidic residues" evidence="1">
    <location>
        <begin position="157"/>
        <end position="189"/>
    </location>
</feature>
<keyword evidence="2" id="KW-0812">Transmembrane</keyword>
<name>A0AA36DFF2_9BILA</name>
<feature type="non-terminal residue" evidence="3">
    <location>
        <position position="1"/>
    </location>
</feature>
<evidence type="ECO:0000313" key="4">
    <source>
        <dbReference type="Proteomes" id="UP001177023"/>
    </source>
</evidence>
<feature type="region of interest" description="Disordered" evidence="1">
    <location>
        <begin position="157"/>
        <end position="197"/>
    </location>
</feature>
<keyword evidence="4" id="KW-1185">Reference proteome</keyword>
<gene>
    <name evidence="3" type="ORF">MSPICULIGERA_LOCUS24693</name>
</gene>
<keyword evidence="2" id="KW-0472">Membrane</keyword>
<keyword evidence="2" id="KW-1133">Transmembrane helix</keyword>
<reference evidence="3" key="1">
    <citation type="submission" date="2023-06" db="EMBL/GenBank/DDBJ databases">
        <authorList>
            <person name="Delattre M."/>
        </authorList>
    </citation>
    <scope>NUCLEOTIDE SEQUENCE</scope>
    <source>
        <strain evidence="3">AF72</strain>
    </source>
</reference>
<evidence type="ECO:0000313" key="3">
    <source>
        <dbReference type="EMBL" id="CAJ0586704.1"/>
    </source>
</evidence>
<organism evidence="3 4">
    <name type="scientific">Mesorhabditis spiculigera</name>
    <dbReference type="NCBI Taxonomy" id="96644"/>
    <lineage>
        <taxon>Eukaryota</taxon>
        <taxon>Metazoa</taxon>
        <taxon>Ecdysozoa</taxon>
        <taxon>Nematoda</taxon>
        <taxon>Chromadorea</taxon>
        <taxon>Rhabditida</taxon>
        <taxon>Rhabditina</taxon>
        <taxon>Rhabditomorpha</taxon>
        <taxon>Rhabditoidea</taxon>
        <taxon>Rhabditidae</taxon>
        <taxon>Mesorhabditinae</taxon>
        <taxon>Mesorhabditis</taxon>
    </lineage>
</organism>
<dbReference type="AlphaFoldDB" id="A0AA36DFF2"/>